<reference evidence="1" key="1">
    <citation type="journal article" date="2010" name="Insect Mol. Biol.">
        <title>The draft genome sequence of Arsenophonus nasoniae, son-killer bacterium of Nasonia vitripennis, reveals genes associated with virulence and symbiosis.</title>
        <authorList>
            <person name="Wilkes T."/>
            <person name="Darby A.C."/>
            <person name="Choi J."/>
            <person name="Colborne J.K."/>
            <person name="Werren J.H."/>
            <person name="Hurst G.D.D."/>
        </authorList>
    </citation>
    <scope>NUCLEOTIDE SEQUENCE</scope>
</reference>
<gene>
    <name evidence="1" type="ORF">ARN_12310</name>
</gene>
<name>D2TYK3_9GAMM</name>
<proteinExistence type="predicted"/>
<dbReference type="EMBL" id="FN545184">
    <property type="protein sequence ID" value="CBA72499.1"/>
    <property type="molecule type" value="Genomic_DNA"/>
</dbReference>
<protein>
    <recommendedName>
        <fullName evidence="2">Lipoprotein</fullName>
    </recommendedName>
</protein>
<evidence type="ECO:0000313" key="1">
    <source>
        <dbReference type="EMBL" id="CBA72499.1"/>
    </source>
</evidence>
<organism evidence="1">
    <name type="scientific">Arsenophonus nasoniae</name>
    <name type="common">son-killer infecting Nasonia vitripennis</name>
    <dbReference type="NCBI Taxonomy" id="638"/>
    <lineage>
        <taxon>Bacteria</taxon>
        <taxon>Pseudomonadati</taxon>
        <taxon>Pseudomonadota</taxon>
        <taxon>Gammaproteobacteria</taxon>
        <taxon>Enterobacterales</taxon>
        <taxon>Morganellaceae</taxon>
        <taxon>Arsenophonus</taxon>
    </lineage>
</organism>
<accession>D2TYK3</accession>
<evidence type="ECO:0008006" key="2">
    <source>
        <dbReference type="Google" id="ProtNLM"/>
    </source>
</evidence>
<dbReference type="PROSITE" id="PS51257">
    <property type="entry name" value="PROKAR_LIPOPROTEIN"/>
    <property type="match status" value="1"/>
</dbReference>
<sequence>MMKKVIGIILTGLLSVFSLTGCGDDGKLAGTYQGHDQVRGEHRYLLISKKEGYQLLLQNSKTFSKPVEFEAAEEKGFLKKEGDYLVKTPDNMKFFEIIDKNQLKQVNTGHIYTRISNDEN</sequence>
<dbReference type="AlphaFoldDB" id="D2TYK3"/>